<evidence type="ECO:0000256" key="2">
    <source>
        <dbReference type="ARBA" id="ARBA00023125"/>
    </source>
</evidence>
<evidence type="ECO:0000256" key="1">
    <source>
        <dbReference type="ARBA" id="ARBA00023015"/>
    </source>
</evidence>
<organism evidence="7 8">
    <name type="scientific">Methanolapillus ohkumae</name>
    <dbReference type="NCBI Taxonomy" id="3028298"/>
    <lineage>
        <taxon>Archaea</taxon>
        <taxon>Methanobacteriati</taxon>
        <taxon>Methanobacteriota</taxon>
        <taxon>Stenosarchaea group</taxon>
        <taxon>Methanomicrobia</taxon>
        <taxon>Methanosarcinales</taxon>
        <taxon>Methanosarcinaceae</taxon>
        <taxon>Methanolapillus</taxon>
    </lineage>
</organism>
<dbReference type="InterPro" id="IPR036390">
    <property type="entry name" value="WH_DNA-bd_sf"/>
</dbReference>
<dbReference type="EMBL" id="CP131061">
    <property type="protein sequence ID" value="WNY27545.1"/>
    <property type="molecule type" value="Genomic_DNA"/>
</dbReference>
<name>A0AA96ZW31_9EURY</name>
<dbReference type="InterPro" id="IPR001845">
    <property type="entry name" value="HTH_ArsR_DNA-bd_dom"/>
</dbReference>
<keyword evidence="8" id="KW-1185">Reference proteome</keyword>
<keyword evidence="1" id="KW-0805">Transcription regulation</keyword>
<evidence type="ECO:0000256" key="4">
    <source>
        <dbReference type="SAM" id="MobiDB-lite"/>
    </source>
</evidence>
<keyword evidence="5" id="KW-1133">Transmembrane helix</keyword>
<keyword evidence="3" id="KW-0804">Transcription</keyword>
<sequence length="350" mass="38048">MNSTEERNGAQKPKSKDPIVADAPDGESFEEFDASNVIIIPVNDDSKKIRQILSNETSMKILETLKKESMSSSELAEKLGLPLTTVKYNLDILVENGLANVKKIKYSEKGRQVKIYEAPEKVIVFAPEKISRISIISMLQKYAFSFACAVFAGLGLGYISKMHRSGVENATNAKIANDSGLYYDTVSQNRLMEEASQMATTVMESPAPSSVPSAMVPESVSIAGAGSTYPNIPYGGEIDTSFISEIHNLHPAALMSPAPMDPTALLNESTYTYVSENMSVATQTAVQTVADVGNSTDIHGGLASLSTWIYDTIGYQAFWFILGALFVCVIIWLAEYVSVSRNRHQDGNQG</sequence>
<dbReference type="Pfam" id="PF12840">
    <property type="entry name" value="HTH_20"/>
    <property type="match status" value="1"/>
</dbReference>
<gene>
    <name evidence="7" type="ORF">MsAm2_13470</name>
</gene>
<feature type="compositionally biased region" description="Basic and acidic residues" evidence="4">
    <location>
        <begin position="1"/>
        <end position="19"/>
    </location>
</feature>
<keyword evidence="2" id="KW-0238">DNA-binding</keyword>
<evidence type="ECO:0000256" key="3">
    <source>
        <dbReference type="ARBA" id="ARBA00023163"/>
    </source>
</evidence>
<evidence type="ECO:0000256" key="5">
    <source>
        <dbReference type="SAM" id="Phobius"/>
    </source>
</evidence>
<dbReference type="PANTHER" id="PTHR43132">
    <property type="entry name" value="ARSENICAL RESISTANCE OPERON REPRESSOR ARSR-RELATED"/>
    <property type="match status" value="1"/>
</dbReference>
<dbReference type="SMART" id="SM00418">
    <property type="entry name" value="HTH_ARSR"/>
    <property type="match status" value="1"/>
</dbReference>
<dbReference type="InterPro" id="IPR051011">
    <property type="entry name" value="Metal_resp_trans_reg"/>
</dbReference>
<dbReference type="SUPFAM" id="SSF46785">
    <property type="entry name" value="Winged helix' DNA-binding domain"/>
    <property type="match status" value="1"/>
</dbReference>
<dbReference type="AlphaFoldDB" id="A0AA96ZW31"/>
<dbReference type="PANTHER" id="PTHR43132:SF2">
    <property type="entry name" value="ARSENICAL RESISTANCE OPERON REPRESSOR ARSR-RELATED"/>
    <property type="match status" value="1"/>
</dbReference>
<keyword evidence="5" id="KW-0812">Transmembrane</keyword>
<dbReference type="InterPro" id="IPR036388">
    <property type="entry name" value="WH-like_DNA-bd_sf"/>
</dbReference>
<evidence type="ECO:0000313" key="8">
    <source>
        <dbReference type="Proteomes" id="UP001304970"/>
    </source>
</evidence>
<evidence type="ECO:0000313" key="7">
    <source>
        <dbReference type="EMBL" id="WNY27545.1"/>
    </source>
</evidence>
<reference evidence="7 8" key="1">
    <citation type="submission" date="2023-07" db="EMBL/GenBank/DDBJ databases">
        <title>Closed genome sequence of Methanosarcinaceae archaeon Am2.</title>
        <authorList>
            <person name="Poehlein A."/>
            <person name="Protasov E."/>
            <person name="Platt K."/>
            <person name="Reeh H."/>
            <person name="Daniel R."/>
            <person name="Brune A."/>
        </authorList>
    </citation>
    <scope>NUCLEOTIDE SEQUENCE [LARGE SCALE GENOMIC DNA]</scope>
    <source>
        <strain evidence="7 8">Am2</strain>
    </source>
</reference>
<keyword evidence="5" id="KW-0472">Membrane</keyword>
<feature type="transmembrane region" description="Helical" evidence="5">
    <location>
        <begin position="313"/>
        <end position="334"/>
    </location>
</feature>
<dbReference type="Proteomes" id="UP001304970">
    <property type="component" value="Chromosome"/>
</dbReference>
<evidence type="ECO:0000259" key="6">
    <source>
        <dbReference type="SMART" id="SM00418"/>
    </source>
</evidence>
<feature type="region of interest" description="Disordered" evidence="4">
    <location>
        <begin position="1"/>
        <end position="25"/>
    </location>
</feature>
<feature type="transmembrane region" description="Helical" evidence="5">
    <location>
        <begin position="142"/>
        <end position="159"/>
    </location>
</feature>
<proteinExistence type="predicted"/>
<dbReference type="InterPro" id="IPR011991">
    <property type="entry name" value="ArsR-like_HTH"/>
</dbReference>
<protein>
    <recommendedName>
        <fullName evidence="6">HTH arsR-type domain-containing protein</fullName>
    </recommendedName>
</protein>
<dbReference type="Gene3D" id="1.10.10.10">
    <property type="entry name" value="Winged helix-like DNA-binding domain superfamily/Winged helix DNA-binding domain"/>
    <property type="match status" value="1"/>
</dbReference>
<feature type="domain" description="HTH arsR-type" evidence="6">
    <location>
        <begin position="48"/>
        <end position="131"/>
    </location>
</feature>
<dbReference type="GO" id="GO:0003700">
    <property type="term" value="F:DNA-binding transcription factor activity"/>
    <property type="evidence" value="ECO:0007669"/>
    <property type="project" value="InterPro"/>
</dbReference>
<accession>A0AA96ZW31</accession>
<dbReference type="CDD" id="cd00090">
    <property type="entry name" value="HTH_ARSR"/>
    <property type="match status" value="1"/>
</dbReference>
<dbReference type="GO" id="GO:0003677">
    <property type="term" value="F:DNA binding"/>
    <property type="evidence" value="ECO:0007669"/>
    <property type="project" value="UniProtKB-KW"/>
</dbReference>